<proteinExistence type="predicted"/>
<dbReference type="RefSeq" id="WP_008827203.1">
    <property type="nucleotide sequence ID" value="NZ_AFNU02000012.1"/>
</dbReference>
<organism evidence="1 2">
    <name type="scientific">Haloplasma contractile SSD-17B</name>
    <dbReference type="NCBI Taxonomy" id="1033810"/>
    <lineage>
        <taxon>Bacteria</taxon>
        <taxon>Bacillati</taxon>
        <taxon>Mycoplasmatota</taxon>
        <taxon>Mollicutes</taxon>
        <taxon>Haloplasmatales</taxon>
        <taxon>Haloplasmataceae</taxon>
        <taxon>Haloplasma</taxon>
    </lineage>
</organism>
<protein>
    <submittedName>
        <fullName evidence="1">Uncharacterized protein</fullName>
    </submittedName>
</protein>
<name>F7Q156_9MOLU</name>
<evidence type="ECO:0000313" key="2">
    <source>
        <dbReference type="Proteomes" id="UP000005707"/>
    </source>
</evidence>
<dbReference type="EMBL" id="AFNU02000012">
    <property type="protein sequence ID" value="ERJ11302.1"/>
    <property type="molecule type" value="Genomic_DNA"/>
</dbReference>
<reference evidence="1 2" key="1">
    <citation type="journal article" date="2011" name="J. Bacteriol.">
        <title>Genome sequence of Haloplasma contractile, an unusual contractile bacterium from a deep-sea anoxic brine lake.</title>
        <authorList>
            <person name="Antunes A."/>
            <person name="Alam I."/>
            <person name="El Dorry H."/>
            <person name="Siam R."/>
            <person name="Robertson A."/>
            <person name="Bajic V.B."/>
            <person name="Stingl U."/>
        </authorList>
    </citation>
    <scope>NUCLEOTIDE SEQUENCE [LARGE SCALE GENOMIC DNA]</scope>
    <source>
        <strain evidence="1 2">SSD-17B</strain>
    </source>
</reference>
<accession>F7Q156</accession>
<keyword evidence="2" id="KW-1185">Reference proteome</keyword>
<gene>
    <name evidence="1" type="ORF">HLPCO_002604</name>
</gene>
<dbReference type="AlphaFoldDB" id="F7Q156"/>
<evidence type="ECO:0000313" key="1">
    <source>
        <dbReference type="EMBL" id="ERJ11302.1"/>
    </source>
</evidence>
<dbReference type="InParanoid" id="F7Q156"/>
<dbReference type="STRING" id="1033810.HLPCO_002604"/>
<comment type="caution">
    <text evidence="1">The sequence shown here is derived from an EMBL/GenBank/DDBJ whole genome shotgun (WGS) entry which is preliminary data.</text>
</comment>
<dbReference type="Proteomes" id="UP000005707">
    <property type="component" value="Unassembled WGS sequence"/>
</dbReference>
<sequence>MSDKTVDNIYFLTMGSTEEGNFYEGTPILENKFFTSKKDALKFAEDYLYESLDLEHNRDLLRELDVNISRGSVQLYCDFFTFDIQVHAVKESSLNKVLTNLEKGSDLYYIDYFTSLYYLDGDEVVEQDEMKNYHVLGDQLFNNRDEAIQYVIHSLNNHIPEANRIHIMQDDDAYSMYGLYNPECGFEQHYTIKRISKSHLIDLLGTTHFDYLEITKEPYLNENVDAINRLTCDYTNEEIYELLSNGVEEYDPW</sequence>
<reference evidence="1 2" key="2">
    <citation type="journal article" date="2013" name="PLoS ONE">
        <title>INDIGO - INtegrated Data Warehouse of MIcrobial GenOmes with Examples from the Red Sea Extremophiles.</title>
        <authorList>
            <person name="Alam I."/>
            <person name="Antunes A."/>
            <person name="Kamau A.A."/>
            <person name="Ba Alawi W."/>
            <person name="Kalkatawi M."/>
            <person name="Stingl U."/>
            <person name="Bajic V.B."/>
        </authorList>
    </citation>
    <scope>NUCLEOTIDE SEQUENCE [LARGE SCALE GENOMIC DNA]</scope>
    <source>
        <strain evidence="1 2">SSD-17B</strain>
    </source>
</reference>